<proteinExistence type="predicted"/>
<evidence type="ECO:0008006" key="3">
    <source>
        <dbReference type="Google" id="ProtNLM"/>
    </source>
</evidence>
<dbReference type="KEGG" id="bko:CKF48_23030"/>
<evidence type="ECO:0000313" key="2">
    <source>
        <dbReference type="Proteomes" id="UP000215137"/>
    </source>
</evidence>
<reference evidence="1 2" key="1">
    <citation type="submission" date="2017-08" db="EMBL/GenBank/DDBJ databases">
        <title>Complete Genome Sequence of Bacillus kochii Oregon-R-modENCODE STRAIN BDGP4, isolated from Drosophila melanogaster gut.</title>
        <authorList>
            <person name="Wan K.H."/>
            <person name="Yu C."/>
            <person name="Park S."/>
            <person name="Hammonds A.S."/>
            <person name="Booth B.W."/>
            <person name="Celniker S.E."/>
        </authorList>
    </citation>
    <scope>NUCLEOTIDE SEQUENCE [LARGE SCALE GENOMIC DNA]</scope>
    <source>
        <strain evidence="1 2">BDGP4</strain>
        <plasmid evidence="2">pbkbdgp4a</plasmid>
    </source>
</reference>
<dbReference type="AlphaFoldDB" id="A0A248TPV0"/>
<dbReference type="OrthoDB" id="2903198at2"/>
<dbReference type="Pfam" id="PF13814">
    <property type="entry name" value="Replic_Relax"/>
    <property type="match status" value="1"/>
</dbReference>
<name>A0A248TPV0_9BACI</name>
<gene>
    <name evidence="1" type="ORF">CKF48_23030</name>
</gene>
<dbReference type="InterPro" id="IPR025855">
    <property type="entry name" value="Replic_Relax"/>
</dbReference>
<accession>A0A248TPV0</accession>
<keyword evidence="1" id="KW-0614">Plasmid</keyword>
<dbReference type="RefSeq" id="WP_095373727.1">
    <property type="nucleotide sequence ID" value="NZ_CP022984.1"/>
</dbReference>
<dbReference type="Proteomes" id="UP000215137">
    <property type="component" value="Plasmid pBkBDGP4A"/>
</dbReference>
<sequence>MNSQYRDIVMSVEQFRVLSRSHIEEMFFSHTKNKKNNANAVLKKLVDRGYLQQVKEFTPYVYVIKGSKIKNSSQKINQFLHIADIYLQLKKHGKIKDFKVEPRYFNVDVRPDLFVHWKGSYWFIECQNTSFSNEQMRHKIKRYEKLYLSNQYKQLPFQQGEAVMPFVWIIGQGIPYDIHSQLLKVFQSEDVGSFIRQQKMNNQPIKINHQGIIKWSL</sequence>
<protein>
    <recommendedName>
        <fullName evidence="3">Replication-relaxation</fullName>
    </recommendedName>
</protein>
<organism evidence="1 2">
    <name type="scientific">Cytobacillus kochii</name>
    <dbReference type="NCBI Taxonomy" id="859143"/>
    <lineage>
        <taxon>Bacteria</taxon>
        <taxon>Bacillati</taxon>
        <taxon>Bacillota</taxon>
        <taxon>Bacilli</taxon>
        <taxon>Bacillales</taxon>
        <taxon>Bacillaceae</taxon>
        <taxon>Cytobacillus</taxon>
    </lineage>
</organism>
<dbReference type="EMBL" id="CP022984">
    <property type="protein sequence ID" value="ASV70165.1"/>
    <property type="molecule type" value="Genomic_DNA"/>
</dbReference>
<geneLocation type="plasmid" evidence="2">
    <name>pbkbdgp4a</name>
</geneLocation>
<keyword evidence="2" id="KW-1185">Reference proteome</keyword>
<evidence type="ECO:0000313" key="1">
    <source>
        <dbReference type="EMBL" id="ASV70165.1"/>
    </source>
</evidence>